<organism evidence="2 3">
    <name type="scientific">Thalictrum thalictroides</name>
    <name type="common">Rue-anemone</name>
    <name type="synonym">Anemone thalictroides</name>
    <dbReference type="NCBI Taxonomy" id="46969"/>
    <lineage>
        <taxon>Eukaryota</taxon>
        <taxon>Viridiplantae</taxon>
        <taxon>Streptophyta</taxon>
        <taxon>Embryophyta</taxon>
        <taxon>Tracheophyta</taxon>
        <taxon>Spermatophyta</taxon>
        <taxon>Magnoliopsida</taxon>
        <taxon>Ranunculales</taxon>
        <taxon>Ranunculaceae</taxon>
        <taxon>Thalictroideae</taxon>
        <taxon>Thalictrum</taxon>
    </lineage>
</organism>
<name>A0A7J6VRC1_THATH</name>
<dbReference type="InterPro" id="IPR036047">
    <property type="entry name" value="F-box-like_dom_sf"/>
</dbReference>
<protein>
    <submittedName>
        <fullName evidence="2">F-box protein skip23</fullName>
    </submittedName>
</protein>
<dbReference type="InterPro" id="IPR005174">
    <property type="entry name" value="KIB1-4_b-propeller"/>
</dbReference>
<dbReference type="InterPro" id="IPR050942">
    <property type="entry name" value="F-box_BR-signaling"/>
</dbReference>
<sequence length="392" mass="44949">MKKSTVNSLWSELPLELLELITRNLVNYVDYVRLRAVCPSWRHILPKKPHHHLTQLPWLFYSHFDHTFSEIWGYYCNLADNQAYHLDLSEVLGKKERCWGSPHGWLVLLSEEDTLFSLKNPLTGAEIKLPLAVSRSLTQNYSQDLTWNMLSCLFDLYVAKAVLFANPSASNDYIVMVIMENGPCGLAFFQSGTEAWTLIMQARQIVFHDVVCFHGKFYAVDEDGNVYICNLGASPDVVKVADPPKGFPHKKPLEKYLVASLNELLLVYRYRILIGTILESTNDFTVYRLDLGELKWSEVNELGDQVLFLGRNCSFSLSARNYPSCRANSIYFTFNQRYETDYTNRQGYCRGHDAGIFNLHNRRIINPIAGSAPTPFFTQHMLSPPVWVTISP</sequence>
<dbReference type="PANTHER" id="PTHR44259">
    <property type="entry name" value="OS07G0183000 PROTEIN-RELATED"/>
    <property type="match status" value="1"/>
</dbReference>
<evidence type="ECO:0000313" key="2">
    <source>
        <dbReference type="EMBL" id="KAF5187413.1"/>
    </source>
</evidence>
<dbReference type="InterPro" id="IPR001810">
    <property type="entry name" value="F-box_dom"/>
</dbReference>
<reference evidence="2 3" key="1">
    <citation type="submission" date="2020-06" db="EMBL/GenBank/DDBJ databases">
        <title>Transcriptomic and genomic resources for Thalictrum thalictroides and T. hernandezii: Facilitating candidate gene discovery in an emerging model plant lineage.</title>
        <authorList>
            <person name="Arias T."/>
            <person name="Riano-Pachon D.M."/>
            <person name="Di Stilio V.S."/>
        </authorList>
    </citation>
    <scope>NUCLEOTIDE SEQUENCE [LARGE SCALE GENOMIC DNA]</scope>
    <source>
        <strain evidence="3">cv. WT478/WT964</strain>
        <tissue evidence="2">Leaves</tissue>
    </source>
</reference>
<evidence type="ECO:0000313" key="3">
    <source>
        <dbReference type="Proteomes" id="UP000554482"/>
    </source>
</evidence>
<keyword evidence="3" id="KW-1185">Reference proteome</keyword>
<gene>
    <name evidence="2" type="ORF">FRX31_023001</name>
</gene>
<dbReference type="Proteomes" id="UP000554482">
    <property type="component" value="Unassembled WGS sequence"/>
</dbReference>
<proteinExistence type="predicted"/>
<dbReference type="SUPFAM" id="SSF81383">
    <property type="entry name" value="F-box domain"/>
    <property type="match status" value="1"/>
</dbReference>
<evidence type="ECO:0000259" key="1">
    <source>
        <dbReference type="SMART" id="SM00256"/>
    </source>
</evidence>
<dbReference type="Pfam" id="PF03478">
    <property type="entry name" value="Beta-prop_KIB1-4"/>
    <property type="match status" value="1"/>
</dbReference>
<dbReference type="Pfam" id="PF00646">
    <property type="entry name" value="F-box"/>
    <property type="match status" value="1"/>
</dbReference>
<feature type="domain" description="F-box" evidence="1">
    <location>
        <begin position="13"/>
        <end position="54"/>
    </location>
</feature>
<dbReference type="EMBL" id="JABWDY010028017">
    <property type="protein sequence ID" value="KAF5187413.1"/>
    <property type="molecule type" value="Genomic_DNA"/>
</dbReference>
<dbReference type="AlphaFoldDB" id="A0A7J6VRC1"/>
<comment type="caution">
    <text evidence="2">The sequence shown here is derived from an EMBL/GenBank/DDBJ whole genome shotgun (WGS) entry which is preliminary data.</text>
</comment>
<accession>A0A7J6VRC1</accession>
<dbReference type="OrthoDB" id="642536at2759"/>
<dbReference type="SMART" id="SM00256">
    <property type="entry name" value="FBOX"/>
    <property type="match status" value="1"/>
</dbReference>
<dbReference type="Gene3D" id="1.20.1280.50">
    <property type="match status" value="1"/>
</dbReference>